<protein>
    <submittedName>
        <fullName evidence="1">Stabilizer of axonemal microtubules 4</fullName>
    </submittedName>
</protein>
<dbReference type="InterPro" id="IPR031410">
    <property type="entry name" value="SAXO4"/>
</dbReference>
<name>A0A3P8TXW5_AMPPE</name>
<dbReference type="Proteomes" id="UP000265080">
    <property type="component" value="Chromosome 4"/>
</dbReference>
<dbReference type="PANTHER" id="PTHR34349">
    <property type="entry name" value="PROTEIN PHOSPHATASE 1 REGULATORY SUBUNIT 32"/>
    <property type="match status" value="1"/>
</dbReference>
<reference evidence="1" key="2">
    <citation type="submission" date="2025-08" db="UniProtKB">
        <authorList>
            <consortium name="Ensembl"/>
        </authorList>
    </citation>
    <scope>IDENTIFICATION</scope>
</reference>
<evidence type="ECO:0000313" key="1">
    <source>
        <dbReference type="Ensembl" id="ENSAPEP00000031075.1"/>
    </source>
</evidence>
<organism evidence="1 2">
    <name type="scientific">Amphiprion percula</name>
    <name type="common">Orange clownfish</name>
    <name type="synonym">Lutjanus percula</name>
    <dbReference type="NCBI Taxonomy" id="161767"/>
    <lineage>
        <taxon>Eukaryota</taxon>
        <taxon>Metazoa</taxon>
        <taxon>Chordata</taxon>
        <taxon>Craniata</taxon>
        <taxon>Vertebrata</taxon>
        <taxon>Euteleostomi</taxon>
        <taxon>Actinopterygii</taxon>
        <taxon>Neopterygii</taxon>
        <taxon>Teleostei</taxon>
        <taxon>Neoteleostei</taxon>
        <taxon>Acanthomorphata</taxon>
        <taxon>Ovalentaria</taxon>
        <taxon>Pomacentridae</taxon>
        <taxon>Amphiprion</taxon>
    </lineage>
</organism>
<dbReference type="Pfam" id="PF15691">
    <property type="entry name" value="PPP1R32"/>
    <property type="match status" value="2"/>
</dbReference>
<reference evidence="1" key="3">
    <citation type="submission" date="2025-09" db="UniProtKB">
        <authorList>
            <consortium name="Ensembl"/>
        </authorList>
    </citation>
    <scope>IDENTIFICATION</scope>
</reference>
<accession>A0A3P8TXW5</accession>
<keyword evidence="2" id="KW-1185">Reference proteome</keyword>
<reference evidence="1 2" key="1">
    <citation type="submission" date="2018-03" db="EMBL/GenBank/DDBJ databases">
        <title>Finding Nemo's genes: A chromosome-scale reference assembly of the genome of the orange clownfish Amphiprion percula.</title>
        <authorList>
            <person name="Lehmann R."/>
        </authorList>
    </citation>
    <scope>NUCLEOTIDE SEQUENCE</scope>
</reference>
<dbReference type="PANTHER" id="PTHR34349:SF1">
    <property type="entry name" value="PROTEIN PHOSPHATASE 1 REGULATORY SUBUNIT 32"/>
    <property type="match status" value="1"/>
</dbReference>
<dbReference type="STRING" id="161767.ENSAPEP00000031075"/>
<dbReference type="OMA" id="TTYNQRY"/>
<dbReference type="GeneTree" id="ENSGT00730000113054"/>
<sequence>MPTVGATGRRGRLTSNTLLNAAYGDFTSYLGRPSNTGFTSNQRPAIYYTPSLDHTDNPQFGLSLSDSYMSQTKLHYQPRIRSDYLPNIVNKPRDSGFLQTRTQPKTAAMEEKTEYQRSFLDLPLPPAVSQYHVTVGPKTETGFTEGRELTFFTFQEKNSCTEKPCQAHSTVTKSDFKPPSWLQGTEVILGVCSRSCRESGFTQGAIAPLACPSSLLPSPQSKSNAPSLKTIGKKEPTGFLLTAQSNQVFPNTPLDGSHFATHYKSTFCHHADLENLKSGPTCAGIISTKMDNNYAHREMDSVAFRNCSLLVGPLLWSTLK</sequence>
<dbReference type="GO" id="GO:0019902">
    <property type="term" value="F:phosphatase binding"/>
    <property type="evidence" value="ECO:0007669"/>
    <property type="project" value="TreeGrafter"/>
</dbReference>
<evidence type="ECO:0000313" key="2">
    <source>
        <dbReference type="Proteomes" id="UP000265080"/>
    </source>
</evidence>
<dbReference type="Ensembl" id="ENSAPET00000031900.1">
    <property type="protein sequence ID" value="ENSAPEP00000031075.1"/>
    <property type="gene ID" value="ENSAPEG00000022057.1"/>
</dbReference>
<proteinExistence type="predicted"/>
<dbReference type="AlphaFoldDB" id="A0A3P8TXW5"/>